<proteinExistence type="predicted"/>
<accession>A0A556MIP7</accession>
<dbReference type="AlphaFoldDB" id="A0A556MIP7"/>
<dbReference type="Proteomes" id="UP000318733">
    <property type="component" value="Unassembled WGS sequence"/>
</dbReference>
<evidence type="ECO:0000313" key="2">
    <source>
        <dbReference type="EMBL" id="TSJ39739.1"/>
    </source>
</evidence>
<organism evidence="2 3">
    <name type="scientific">Mucilaginibacter corticis</name>
    <dbReference type="NCBI Taxonomy" id="2597670"/>
    <lineage>
        <taxon>Bacteria</taxon>
        <taxon>Pseudomonadati</taxon>
        <taxon>Bacteroidota</taxon>
        <taxon>Sphingobacteriia</taxon>
        <taxon>Sphingobacteriales</taxon>
        <taxon>Sphingobacteriaceae</taxon>
        <taxon>Mucilaginibacter</taxon>
    </lineage>
</organism>
<dbReference type="Gene3D" id="1.25.40.390">
    <property type="match status" value="1"/>
</dbReference>
<keyword evidence="2" id="KW-0449">Lipoprotein</keyword>
<keyword evidence="3" id="KW-1185">Reference proteome</keyword>
<dbReference type="OrthoDB" id="9766256at2"/>
<sequence length="484" mass="53565">MKLKYIFLIFSGSLMLLTAASCKKELVDINKNPNATQNPQPDYLLTAAIKNTADTYWGTANNMDASLLFVQYWAKIQYTDPDRYIYSNTSFQDLWGIGYSKSIVNLNKIISLADAQANPNYKGVALVLRSWVFTLLTDQYGDIPYKQATNIEQYLTPAYDKQRDVYFALLDDLKAAEADLDPKGKAIAGDLIYGASANNITQWKKFANSLRLRIALRISDREPDKARQVLADVQTEGSGYINSNADIAELVYLDSPNQNPISNLFDTRDDYRISKTIVDKLVELKDPRLPIYASPTKDATPQTYVGIPNGLLVGDASNLGFTKTSKPGVYFLAPHAPAVIISYAEVLFDQAEAVARGLITGNAADLYNQAVTASLNQYGITESTTVNTYLAQASVKYDASNYKKSIGNQKWIALFGQGLEAFAEWRRLDYPQLTPAVAGTLNGKIPVRFIYPGTEQSLNGASYKAAITDQGPDLLTTKLWFDVN</sequence>
<comment type="caution">
    <text evidence="2">The sequence shown here is derived from an EMBL/GenBank/DDBJ whole genome shotgun (WGS) entry which is preliminary data.</text>
</comment>
<gene>
    <name evidence="2" type="ORF">FO440_18550</name>
</gene>
<evidence type="ECO:0000256" key="1">
    <source>
        <dbReference type="SAM" id="SignalP"/>
    </source>
</evidence>
<feature type="signal peptide" evidence="1">
    <location>
        <begin position="1"/>
        <end position="20"/>
    </location>
</feature>
<dbReference type="Pfam" id="PF12771">
    <property type="entry name" value="SusD-like_2"/>
    <property type="match status" value="1"/>
</dbReference>
<feature type="chain" id="PRO_5022110469" evidence="1">
    <location>
        <begin position="21"/>
        <end position="484"/>
    </location>
</feature>
<dbReference type="SUPFAM" id="SSF48452">
    <property type="entry name" value="TPR-like"/>
    <property type="match status" value="1"/>
</dbReference>
<dbReference type="InterPro" id="IPR041662">
    <property type="entry name" value="SusD-like_2"/>
</dbReference>
<dbReference type="PROSITE" id="PS51257">
    <property type="entry name" value="PROKAR_LIPOPROTEIN"/>
    <property type="match status" value="1"/>
</dbReference>
<dbReference type="EMBL" id="VLPK01000003">
    <property type="protein sequence ID" value="TSJ39739.1"/>
    <property type="molecule type" value="Genomic_DNA"/>
</dbReference>
<dbReference type="InterPro" id="IPR011990">
    <property type="entry name" value="TPR-like_helical_dom_sf"/>
</dbReference>
<reference evidence="2 3" key="1">
    <citation type="submission" date="2019-07" db="EMBL/GenBank/DDBJ databases">
        <authorList>
            <person name="Huq M.A."/>
        </authorList>
    </citation>
    <scope>NUCLEOTIDE SEQUENCE [LARGE SCALE GENOMIC DNA]</scope>
    <source>
        <strain evidence="2 3">MAH-19</strain>
    </source>
</reference>
<protein>
    <submittedName>
        <fullName evidence="2">SusD/RagB family nutrient-binding outer membrane lipoprotein</fullName>
    </submittedName>
</protein>
<name>A0A556MIP7_9SPHI</name>
<keyword evidence="1" id="KW-0732">Signal</keyword>
<dbReference type="RefSeq" id="WP_144249776.1">
    <property type="nucleotide sequence ID" value="NZ_VLPK01000003.1"/>
</dbReference>
<evidence type="ECO:0000313" key="3">
    <source>
        <dbReference type="Proteomes" id="UP000318733"/>
    </source>
</evidence>